<dbReference type="Proteomes" id="UP000532247">
    <property type="component" value="Unassembled WGS sequence"/>
</dbReference>
<keyword evidence="1" id="KW-0472">Membrane</keyword>
<name>A0A1W6TY65_VIBAL</name>
<dbReference type="EMBL" id="VTYF01000016">
    <property type="protein sequence ID" value="NOI11295.1"/>
    <property type="molecule type" value="Genomic_DNA"/>
</dbReference>
<accession>A0A1W6TY65</accession>
<reference evidence="3 4" key="2">
    <citation type="submission" date="2019-09" db="EMBL/GenBank/DDBJ databases">
        <title>Draft genome sequencing and comparative genomics of hatchery-associated Vibrios.</title>
        <authorList>
            <person name="Kehlet-Delgado H."/>
            <person name="Mueller R.S."/>
        </authorList>
    </citation>
    <scope>NUCLEOTIDE SEQUENCE [LARGE SCALE GENOMIC DNA]</scope>
    <source>
        <strain evidence="3 4">081416A</strain>
    </source>
</reference>
<dbReference type="SMR" id="A0A1W6TY65"/>
<proteinExistence type="predicted"/>
<dbReference type="AlphaFoldDB" id="A0A1W6TY65"/>
<organism evidence="2">
    <name type="scientific">Vibrio alginolyticus</name>
    <dbReference type="NCBI Taxonomy" id="663"/>
    <lineage>
        <taxon>Bacteria</taxon>
        <taxon>Pseudomonadati</taxon>
        <taxon>Pseudomonadota</taxon>
        <taxon>Gammaproteobacteria</taxon>
        <taxon>Vibrionales</taxon>
        <taxon>Vibrionaceae</taxon>
        <taxon>Vibrio</taxon>
    </lineage>
</organism>
<keyword evidence="1" id="KW-0812">Transmembrane</keyword>
<evidence type="ECO:0000313" key="4">
    <source>
        <dbReference type="Proteomes" id="UP000532247"/>
    </source>
</evidence>
<feature type="transmembrane region" description="Helical" evidence="1">
    <location>
        <begin position="48"/>
        <end position="67"/>
    </location>
</feature>
<gene>
    <name evidence="3" type="ORF">F0254_20885</name>
    <name evidence="2" type="ORF">K05K4_41100</name>
</gene>
<reference evidence="2" key="1">
    <citation type="submission" date="2016-10" db="EMBL/GenBank/DDBJ databases">
        <title>The High Quality Genome of Vibrio alginolyticus K01M1.</title>
        <authorList>
            <person name="Wendling C."/>
            <person name="Chibani C.M."/>
            <person name="Hertel R."/>
            <person name="Sproer C."/>
            <person name="Bunk B."/>
            <person name="Overmann J."/>
            <person name="Roth O."/>
            <person name="Liesegang H."/>
        </authorList>
    </citation>
    <scope>NUCLEOTIDE SEQUENCE</scope>
    <source>
        <strain evidence="2">K05K4</strain>
    </source>
</reference>
<sequence>MSVCVTVVNQYGNLKATKTPVADCQEYVLISAVDYQEYKEPVLFNGDLFLYVSGVLLINMVVGHWVGRVVRLMSKR</sequence>
<evidence type="ECO:0000313" key="2">
    <source>
        <dbReference type="EMBL" id="ARP20830.1"/>
    </source>
</evidence>
<keyword evidence="1" id="KW-1133">Transmembrane helix</keyword>
<protein>
    <submittedName>
        <fullName evidence="2">Uncharacterized protein</fullName>
    </submittedName>
</protein>
<evidence type="ECO:0000256" key="1">
    <source>
        <dbReference type="SAM" id="Phobius"/>
    </source>
</evidence>
<dbReference type="RefSeq" id="WP_005477619.1">
    <property type="nucleotide sequence ID" value="NZ_CAJDZC010000004.1"/>
</dbReference>
<dbReference type="EMBL" id="CP017903">
    <property type="protein sequence ID" value="ARP20830.1"/>
    <property type="molecule type" value="Genomic_DNA"/>
</dbReference>
<evidence type="ECO:0000313" key="3">
    <source>
        <dbReference type="EMBL" id="NOI11295.1"/>
    </source>
</evidence>
<dbReference type="GeneID" id="1189060"/>